<sequence length="41" mass="4826">MCLTGVVKRTNYSTKLLHPWKQFSVGRASNYCYMQSNKQKQ</sequence>
<evidence type="ECO:0000313" key="1">
    <source>
        <dbReference type="EMBL" id="JAH37926.1"/>
    </source>
</evidence>
<protein>
    <submittedName>
        <fullName evidence="1">Uncharacterized protein</fullName>
    </submittedName>
</protein>
<organism evidence="1">
    <name type="scientific">Anguilla anguilla</name>
    <name type="common">European freshwater eel</name>
    <name type="synonym">Muraena anguilla</name>
    <dbReference type="NCBI Taxonomy" id="7936"/>
    <lineage>
        <taxon>Eukaryota</taxon>
        <taxon>Metazoa</taxon>
        <taxon>Chordata</taxon>
        <taxon>Craniata</taxon>
        <taxon>Vertebrata</taxon>
        <taxon>Euteleostomi</taxon>
        <taxon>Actinopterygii</taxon>
        <taxon>Neopterygii</taxon>
        <taxon>Teleostei</taxon>
        <taxon>Anguilliformes</taxon>
        <taxon>Anguillidae</taxon>
        <taxon>Anguilla</taxon>
    </lineage>
</organism>
<dbReference type="AlphaFoldDB" id="A0A0E9S9I3"/>
<reference evidence="1" key="1">
    <citation type="submission" date="2014-11" db="EMBL/GenBank/DDBJ databases">
        <authorList>
            <person name="Amaro Gonzalez C."/>
        </authorList>
    </citation>
    <scope>NUCLEOTIDE SEQUENCE</scope>
</reference>
<reference evidence="1" key="2">
    <citation type="journal article" date="2015" name="Fish Shellfish Immunol.">
        <title>Early steps in the European eel (Anguilla anguilla)-Vibrio vulnificus interaction in the gills: Role of the RtxA13 toxin.</title>
        <authorList>
            <person name="Callol A."/>
            <person name="Pajuelo D."/>
            <person name="Ebbesson L."/>
            <person name="Teles M."/>
            <person name="MacKenzie S."/>
            <person name="Amaro C."/>
        </authorList>
    </citation>
    <scope>NUCLEOTIDE SEQUENCE</scope>
</reference>
<name>A0A0E9S9I3_ANGAN</name>
<proteinExistence type="predicted"/>
<accession>A0A0E9S9I3</accession>
<dbReference type="EMBL" id="GBXM01070651">
    <property type="protein sequence ID" value="JAH37926.1"/>
    <property type="molecule type" value="Transcribed_RNA"/>
</dbReference>